<evidence type="ECO:0000256" key="3">
    <source>
        <dbReference type="ARBA" id="ARBA00022989"/>
    </source>
</evidence>
<dbReference type="InterPro" id="IPR025423">
    <property type="entry name" value="TMEM205-like"/>
</dbReference>
<keyword evidence="4 5" id="KW-0472">Membrane</keyword>
<organism evidence="7 8">
    <name type="scientific">Meristemomyces frigidus</name>
    <dbReference type="NCBI Taxonomy" id="1508187"/>
    <lineage>
        <taxon>Eukaryota</taxon>
        <taxon>Fungi</taxon>
        <taxon>Dikarya</taxon>
        <taxon>Ascomycota</taxon>
        <taxon>Pezizomycotina</taxon>
        <taxon>Dothideomycetes</taxon>
        <taxon>Dothideomycetidae</taxon>
        <taxon>Mycosphaerellales</taxon>
        <taxon>Teratosphaeriaceae</taxon>
        <taxon>Meristemomyces</taxon>
    </lineage>
</organism>
<evidence type="ECO:0000256" key="4">
    <source>
        <dbReference type="ARBA" id="ARBA00023136"/>
    </source>
</evidence>
<reference evidence="7" key="1">
    <citation type="submission" date="2023-08" db="EMBL/GenBank/DDBJ databases">
        <title>Black Yeasts Isolated from many extreme environments.</title>
        <authorList>
            <person name="Coleine C."/>
            <person name="Stajich J.E."/>
            <person name="Selbmann L."/>
        </authorList>
    </citation>
    <scope>NUCLEOTIDE SEQUENCE</scope>
    <source>
        <strain evidence="7">CCFEE 5401</strain>
    </source>
</reference>
<gene>
    <name evidence="7" type="ORF">LTR62_006296</name>
</gene>
<comment type="caution">
    <text evidence="7">The sequence shown here is derived from an EMBL/GenBank/DDBJ whole genome shotgun (WGS) entry which is preliminary data.</text>
</comment>
<comment type="subcellular location">
    <subcellularLocation>
        <location evidence="1">Membrane</location>
    </subcellularLocation>
</comment>
<evidence type="ECO:0000259" key="6">
    <source>
        <dbReference type="Pfam" id="PF13664"/>
    </source>
</evidence>
<accession>A0AAN7TK05</accession>
<evidence type="ECO:0000256" key="2">
    <source>
        <dbReference type="ARBA" id="ARBA00022692"/>
    </source>
</evidence>
<dbReference type="PANTHER" id="PTHR23241">
    <property type="entry name" value="LATE EMBRYOGENESIS ABUNDANT PLANTS LEA-RELATED"/>
    <property type="match status" value="1"/>
</dbReference>
<dbReference type="EMBL" id="JAVRRL010000054">
    <property type="protein sequence ID" value="KAK5110052.1"/>
    <property type="molecule type" value="Genomic_DNA"/>
</dbReference>
<feature type="transmembrane region" description="Helical" evidence="5">
    <location>
        <begin position="12"/>
        <end position="37"/>
    </location>
</feature>
<sequence>MPTLYSPQAYHLLTYSTLLGSNLYQTFLVGPLSFSCLPRPQFATLQITLLPAFFSLQTALPVLLALTWPGKKIAGVGGTGVLRGGDGVSGLMRREEGFFWTALVPIAMMFSTSALNLILLGPWTTSIMRKRKHQGGFTSTCPLLGKKEAREIEIAG</sequence>
<dbReference type="GO" id="GO:0016020">
    <property type="term" value="C:membrane"/>
    <property type="evidence" value="ECO:0007669"/>
    <property type="project" value="UniProtKB-SubCell"/>
</dbReference>
<dbReference type="InterPro" id="IPR053009">
    <property type="entry name" value="Xanthocillin_Biosynth-Assoc"/>
</dbReference>
<keyword evidence="3 5" id="KW-1133">Transmembrane helix</keyword>
<name>A0AAN7TK05_9PEZI</name>
<feature type="transmembrane region" description="Helical" evidence="5">
    <location>
        <begin position="49"/>
        <end position="68"/>
    </location>
</feature>
<feature type="domain" description="TMEM205-like" evidence="6">
    <location>
        <begin position="13"/>
        <end position="133"/>
    </location>
</feature>
<feature type="transmembrane region" description="Helical" evidence="5">
    <location>
        <begin position="98"/>
        <end position="123"/>
    </location>
</feature>
<dbReference type="Pfam" id="PF13664">
    <property type="entry name" value="DUF4149"/>
    <property type="match status" value="1"/>
</dbReference>
<dbReference type="AlphaFoldDB" id="A0AAN7TK05"/>
<evidence type="ECO:0000256" key="1">
    <source>
        <dbReference type="ARBA" id="ARBA00004370"/>
    </source>
</evidence>
<dbReference type="PANTHER" id="PTHR23241:SF102">
    <property type="entry name" value="LD23009P"/>
    <property type="match status" value="1"/>
</dbReference>
<evidence type="ECO:0000313" key="8">
    <source>
        <dbReference type="Proteomes" id="UP001310890"/>
    </source>
</evidence>
<evidence type="ECO:0000313" key="7">
    <source>
        <dbReference type="EMBL" id="KAK5110052.1"/>
    </source>
</evidence>
<protein>
    <recommendedName>
        <fullName evidence="6">TMEM205-like domain-containing protein</fullName>
    </recommendedName>
</protein>
<evidence type="ECO:0000256" key="5">
    <source>
        <dbReference type="SAM" id="Phobius"/>
    </source>
</evidence>
<dbReference type="Proteomes" id="UP001310890">
    <property type="component" value="Unassembled WGS sequence"/>
</dbReference>
<keyword evidence="2 5" id="KW-0812">Transmembrane</keyword>
<proteinExistence type="predicted"/>